<accession>A0A1Z5K7E5</accession>
<evidence type="ECO:0000256" key="1">
    <source>
        <dbReference type="SAM" id="Coils"/>
    </source>
</evidence>
<dbReference type="Proteomes" id="UP000198406">
    <property type="component" value="Unassembled WGS sequence"/>
</dbReference>
<feature type="coiled-coil region" evidence="1">
    <location>
        <begin position="9"/>
        <end position="43"/>
    </location>
</feature>
<feature type="compositionally biased region" description="Basic and acidic residues" evidence="2">
    <location>
        <begin position="249"/>
        <end position="267"/>
    </location>
</feature>
<gene>
    <name evidence="3" type="ORF">FisN_19Lh278</name>
</gene>
<protein>
    <submittedName>
        <fullName evidence="3">Uncharacterized protein</fullName>
    </submittedName>
</protein>
<proteinExistence type="predicted"/>
<organism evidence="3 4">
    <name type="scientific">Fistulifera solaris</name>
    <name type="common">Oleaginous diatom</name>
    <dbReference type="NCBI Taxonomy" id="1519565"/>
    <lineage>
        <taxon>Eukaryota</taxon>
        <taxon>Sar</taxon>
        <taxon>Stramenopiles</taxon>
        <taxon>Ochrophyta</taxon>
        <taxon>Bacillariophyta</taxon>
        <taxon>Bacillariophyceae</taxon>
        <taxon>Bacillariophycidae</taxon>
        <taxon>Naviculales</taxon>
        <taxon>Naviculaceae</taxon>
        <taxon>Fistulifera</taxon>
    </lineage>
</organism>
<evidence type="ECO:0000313" key="3">
    <source>
        <dbReference type="EMBL" id="GAX22213.1"/>
    </source>
</evidence>
<dbReference type="InParanoid" id="A0A1Z5K7E5"/>
<dbReference type="EMBL" id="BDSP01000179">
    <property type="protein sequence ID" value="GAX22213.1"/>
    <property type="molecule type" value="Genomic_DNA"/>
</dbReference>
<keyword evidence="4" id="KW-1185">Reference proteome</keyword>
<keyword evidence="1" id="KW-0175">Coiled coil</keyword>
<evidence type="ECO:0000313" key="4">
    <source>
        <dbReference type="Proteomes" id="UP000198406"/>
    </source>
</evidence>
<feature type="region of interest" description="Disordered" evidence="2">
    <location>
        <begin position="249"/>
        <end position="273"/>
    </location>
</feature>
<comment type="caution">
    <text evidence="3">The sequence shown here is derived from an EMBL/GenBank/DDBJ whole genome shotgun (WGS) entry which is preliminary data.</text>
</comment>
<reference evidence="3 4" key="1">
    <citation type="journal article" date="2015" name="Plant Cell">
        <title>Oil accumulation by the oleaginous diatom Fistulifera solaris as revealed by the genome and transcriptome.</title>
        <authorList>
            <person name="Tanaka T."/>
            <person name="Maeda Y."/>
            <person name="Veluchamy A."/>
            <person name="Tanaka M."/>
            <person name="Abida H."/>
            <person name="Marechal E."/>
            <person name="Bowler C."/>
            <person name="Muto M."/>
            <person name="Sunaga Y."/>
            <person name="Tanaka M."/>
            <person name="Yoshino T."/>
            <person name="Taniguchi T."/>
            <person name="Fukuda Y."/>
            <person name="Nemoto M."/>
            <person name="Matsumoto M."/>
            <person name="Wong P.S."/>
            <person name="Aburatani S."/>
            <person name="Fujibuchi W."/>
        </authorList>
    </citation>
    <scope>NUCLEOTIDE SEQUENCE [LARGE SCALE GENOMIC DNA]</scope>
    <source>
        <strain evidence="3 4">JPCC DA0580</strain>
    </source>
</reference>
<dbReference type="AlphaFoldDB" id="A0A1Z5K7E5"/>
<name>A0A1Z5K7E5_FISSO</name>
<sequence length="273" mass="31311">MPPTNNTHNSHLHKQIAKLEKQCAQLNAKVKAQDERIRAQDEQLDGILQMLIQRSEEMRKMQLRFQPKKPRPMALESMRGLTIGGGLQYLLKMRQNPLANELLDLSTIACPFGKHSRDRNSLWRTGMTMADALWTAPERQCVIQAARESAREEESQKAVDTVCDIIDQWALRLAYVVTGKPKEDLCNSFSALAYDVGRERSGQVVLLRSFKVEWSSPEAQERYQTTTPLRDWIIEQELIRQVAKDNGAEKVADIDDQPDEKRRRVLDGEEQIS</sequence>
<evidence type="ECO:0000256" key="2">
    <source>
        <dbReference type="SAM" id="MobiDB-lite"/>
    </source>
</evidence>